<keyword evidence="6 10" id="KW-0812">Transmembrane</keyword>
<evidence type="ECO:0000256" key="8">
    <source>
        <dbReference type="ARBA" id="ARBA00022989"/>
    </source>
</evidence>
<dbReference type="SMART" id="SM00387">
    <property type="entry name" value="HATPase_c"/>
    <property type="match status" value="1"/>
</dbReference>
<name>A0A380TE32_9ZZZZ</name>
<keyword evidence="5" id="KW-0808">Transferase</keyword>
<reference evidence="12" key="1">
    <citation type="submission" date="2018-07" db="EMBL/GenBank/DDBJ databases">
        <authorList>
            <person name="Quirk P.G."/>
            <person name="Krulwich T.A."/>
        </authorList>
    </citation>
    <scope>NUCLEOTIDE SEQUENCE</scope>
</reference>
<evidence type="ECO:0000256" key="10">
    <source>
        <dbReference type="SAM" id="Phobius"/>
    </source>
</evidence>
<dbReference type="AlphaFoldDB" id="A0A380TE32"/>
<evidence type="ECO:0000256" key="1">
    <source>
        <dbReference type="ARBA" id="ARBA00000085"/>
    </source>
</evidence>
<organism evidence="12">
    <name type="scientific">metagenome</name>
    <dbReference type="NCBI Taxonomy" id="256318"/>
    <lineage>
        <taxon>unclassified sequences</taxon>
        <taxon>metagenomes</taxon>
    </lineage>
</organism>
<dbReference type="PROSITE" id="PS50109">
    <property type="entry name" value="HIS_KIN"/>
    <property type="match status" value="1"/>
</dbReference>
<accession>A0A380TE32</accession>
<dbReference type="InterPro" id="IPR036890">
    <property type="entry name" value="HATPase_C_sf"/>
</dbReference>
<dbReference type="InterPro" id="IPR050428">
    <property type="entry name" value="TCS_sensor_his_kinase"/>
</dbReference>
<dbReference type="Gene3D" id="1.10.287.130">
    <property type="match status" value="1"/>
</dbReference>
<protein>
    <recommendedName>
        <fullName evidence="3">histidine kinase</fullName>
        <ecNumber evidence="3">2.7.13.3</ecNumber>
    </recommendedName>
</protein>
<evidence type="ECO:0000256" key="5">
    <source>
        <dbReference type="ARBA" id="ARBA00022679"/>
    </source>
</evidence>
<dbReference type="Pfam" id="PF02518">
    <property type="entry name" value="HATPase_c"/>
    <property type="match status" value="1"/>
</dbReference>
<keyword evidence="8 10" id="KW-1133">Transmembrane helix</keyword>
<feature type="domain" description="Histidine kinase" evidence="11">
    <location>
        <begin position="249"/>
        <end position="458"/>
    </location>
</feature>
<dbReference type="SUPFAM" id="SSF55874">
    <property type="entry name" value="ATPase domain of HSP90 chaperone/DNA topoisomerase II/histidine kinase"/>
    <property type="match status" value="1"/>
</dbReference>
<dbReference type="PRINTS" id="PR00344">
    <property type="entry name" value="BCTRLSENSOR"/>
</dbReference>
<sequence>MTPPVGSLRLRLLLGAAVWILLALVIAGLVLAELFARHVQDRFAVELGHHLDQLASSLRIDAEGKPDLVRPLPDPRFSRPLSGLYWQVSANGRVVLRSRSLWDQTLALPADASAEDGRVRQWRIAGPERQPLYGLERSLLLPEGPESLQVVVAEDLGELDAAFRAFNRTLALSLAALAVVLTVAAVVQVTLGLRPLGWLRDELAEIRSGRKRRFQRPMPSEVQPLIDDLNALLDHADEVVERGRLQAGNLAHGLKTNLAVLANEAERLARPDAQREDAEMARLVLSQVATMRRHIDHHMARARAAASRGLPGTGTDVADCVSALVRVLQKVHASRNLAIRAEVPAGLTFAGDRQDLEEMLGNLLDNACKWAKGAVAVMAVRESKQLIVSVEDDGVGLSSEVFERALSPGTRLDESVPGTGLGLGVVRDLVTSYGGKLVFAPSSESGGLRASLHLPALS</sequence>
<evidence type="ECO:0000256" key="3">
    <source>
        <dbReference type="ARBA" id="ARBA00012438"/>
    </source>
</evidence>
<keyword evidence="4" id="KW-0597">Phosphoprotein</keyword>
<evidence type="ECO:0000259" key="11">
    <source>
        <dbReference type="PROSITE" id="PS50109"/>
    </source>
</evidence>
<proteinExistence type="predicted"/>
<evidence type="ECO:0000256" key="6">
    <source>
        <dbReference type="ARBA" id="ARBA00022692"/>
    </source>
</evidence>
<dbReference type="InterPro" id="IPR003594">
    <property type="entry name" value="HATPase_dom"/>
</dbReference>
<keyword evidence="9 10" id="KW-0472">Membrane</keyword>
<dbReference type="EMBL" id="UIDG01000243">
    <property type="protein sequence ID" value="SUS06720.1"/>
    <property type="molecule type" value="Genomic_DNA"/>
</dbReference>
<comment type="subcellular location">
    <subcellularLocation>
        <location evidence="2">Membrane</location>
    </subcellularLocation>
</comment>
<dbReference type="PANTHER" id="PTHR45436">
    <property type="entry name" value="SENSOR HISTIDINE KINASE YKOH"/>
    <property type="match status" value="1"/>
</dbReference>
<dbReference type="Gene3D" id="3.30.565.10">
    <property type="entry name" value="Histidine kinase-like ATPase, C-terminal domain"/>
    <property type="match status" value="1"/>
</dbReference>
<keyword evidence="7 12" id="KW-0418">Kinase</keyword>
<dbReference type="InterPro" id="IPR004358">
    <property type="entry name" value="Sig_transdc_His_kin-like_C"/>
</dbReference>
<feature type="transmembrane region" description="Helical" evidence="10">
    <location>
        <begin position="170"/>
        <end position="193"/>
    </location>
</feature>
<evidence type="ECO:0000256" key="7">
    <source>
        <dbReference type="ARBA" id="ARBA00022777"/>
    </source>
</evidence>
<comment type="catalytic activity">
    <reaction evidence="1">
        <text>ATP + protein L-histidine = ADP + protein N-phospho-L-histidine.</text>
        <dbReference type="EC" id="2.7.13.3"/>
    </reaction>
</comment>
<dbReference type="InterPro" id="IPR005467">
    <property type="entry name" value="His_kinase_dom"/>
</dbReference>
<gene>
    <name evidence="12" type="ORF">DF3PB_3170001</name>
</gene>
<dbReference type="PANTHER" id="PTHR45436:SF5">
    <property type="entry name" value="SENSOR HISTIDINE KINASE TRCS"/>
    <property type="match status" value="1"/>
</dbReference>
<evidence type="ECO:0000256" key="2">
    <source>
        <dbReference type="ARBA" id="ARBA00004370"/>
    </source>
</evidence>
<evidence type="ECO:0000313" key="12">
    <source>
        <dbReference type="EMBL" id="SUS06720.1"/>
    </source>
</evidence>
<dbReference type="EC" id="2.7.13.3" evidence="3"/>
<evidence type="ECO:0000256" key="4">
    <source>
        <dbReference type="ARBA" id="ARBA00022553"/>
    </source>
</evidence>
<dbReference type="GO" id="GO:0004673">
    <property type="term" value="F:protein histidine kinase activity"/>
    <property type="evidence" value="ECO:0007669"/>
    <property type="project" value="UniProtKB-EC"/>
</dbReference>
<evidence type="ECO:0000256" key="9">
    <source>
        <dbReference type="ARBA" id="ARBA00023136"/>
    </source>
</evidence>
<dbReference type="GO" id="GO:0005886">
    <property type="term" value="C:plasma membrane"/>
    <property type="evidence" value="ECO:0007669"/>
    <property type="project" value="TreeGrafter"/>
</dbReference>
<dbReference type="GO" id="GO:0000160">
    <property type="term" value="P:phosphorelay signal transduction system"/>
    <property type="evidence" value="ECO:0007669"/>
    <property type="project" value="TreeGrafter"/>
</dbReference>